<evidence type="ECO:0000259" key="5">
    <source>
        <dbReference type="PROSITE" id="PS50893"/>
    </source>
</evidence>
<dbReference type="SMART" id="SM00382">
    <property type="entry name" value="AAA"/>
    <property type="match status" value="1"/>
</dbReference>
<dbReference type="STRING" id="870908.SAMN04488044_0074"/>
<organism evidence="6 7">
    <name type="scientific">Cognatishimia maritima</name>
    <dbReference type="NCBI Taxonomy" id="870908"/>
    <lineage>
        <taxon>Bacteria</taxon>
        <taxon>Pseudomonadati</taxon>
        <taxon>Pseudomonadota</taxon>
        <taxon>Alphaproteobacteria</taxon>
        <taxon>Rhodobacterales</taxon>
        <taxon>Paracoccaceae</taxon>
        <taxon>Cognatishimia</taxon>
    </lineage>
</organism>
<dbReference type="GO" id="GO:0140359">
    <property type="term" value="F:ABC-type transporter activity"/>
    <property type="evidence" value="ECO:0007669"/>
    <property type="project" value="InterPro"/>
</dbReference>
<keyword evidence="2" id="KW-0813">Transport</keyword>
<dbReference type="OrthoDB" id="9778870at2"/>
<dbReference type="Pfam" id="PF00005">
    <property type="entry name" value="ABC_tran"/>
    <property type="match status" value="1"/>
</dbReference>
<keyword evidence="3" id="KW-0547">Nucleotide-binding</keyword>
<gene>
    <name evidence="6" type="ORF">SAMN04488044_0074</name>
</gene>
<evidence type="ECO:0000256" key="2">
    <source>
        <dbReference type="ARBA" id="ARBA00022448"/>
    </source>
</evidence>
<dbReference type="InterPro" id="IPR050683">
    <property type="entry name" value="Bact_Polysacc_Export_ATP-bd"/>
</dbReference>
<dbReference type="CDD" id="cd03220">
    <property type="entry name" value="ABC_KpsT_Wzt"/>
    <property type="match status" value="1"/>
</dbReference>
<protein>
    <submittedName>
        <fullName evidence="6">Capsular polysaccharide transport system ATP-binding protein</fullName>
    </submittedName>
</protein>
<dbReference type="GO" id="GO:0016020">
    <property type="term" value="C:membrane"/>
    <property type="evidence" value="ECO:0007669"/>
    <property type="project" value="InterPro"/>
</dbReference>
<evidence type="ECO:0000313" key="6">
    <source>
        <dbReference type="EMBL" id="SHH85206.1"/>
    </source>
</evidence>
<dbReference type="PANTHER" id="PTHR46743">
    <property type="entry name" value="TEICHOIC ACIDS EXPORT ATP-BINDING PROTEIN TAGH"/>
    <property type="match status" value="1"/>
</dbReference>
<name>A0A1M5WCH7_9RHOB</name>
<evidence type="ECO:0000313" key="7">
    <source>
        <dbReference type="Proteomes" id="UP000184211"/>
    </source>
</evidence>
<dbReference type="InterPro" id="IPR017871">
    <property type="entry name" value="ABC_transporter-like_CS"/>
</dbReference>
<dbReference type="RefSeq" id="WP_072794264.1">
    <property type="nucleotide sequence ID" value="NZ_FQWM01000011.1"/>
</dbReference>
<dbReference type="PROSITE" id="PS00211">
    <property type="entry name" value="ABC_TRANSPORTER_1"/>
    <property type="match status" value="1"/>
</dbReference>
<dbReference type="GO" id="GO:0016887">
    <property type="term" value="F:ATP hydrolysis activity"/>
    <property type="evidence" value="ECO:0007669"/>
    <property type="project" value="InterPro"/>
</dbReference>
<proteinExistence type="inferred from homology"/>
<dbReference type="InterPro" id="IPR003439">
    <property type="entry name" value="ABC_transporter-like_ATP-bd"/>
</dbReference>
<dbReference type="InterPro" id="IPR003593">
    <property type="entry name" value="AAA+_ATPase"/>
</dbReference>
<dbReference type="SUPFAM" id="SSF52540">
    <property type="entry name" value="P-loop containing nucleoside triphosphate hydrolases"/>
    <property type="match status" value="1"/>
</dbReference>
<dbReference type="PANTHER" id="PTHR46743:SF2">
    <property type="entry name" value="TEICHOIC ACIDS EXPORT ATP-BINDING PROTEIN TAGH"/>
    <property type="match status" value="1"/>
</dbReference>
<dbReference type="InterPro" id="IPR027417">
    <property type="entry name" value="P-loop_NTPase"/>
</dbReference>
<dbReference type="AlphaFoldDB" id="A0A1M5WCH7"/>
<sequence>MIRLENLSKTYHLNGQHKVVAQNINAAFPAQTSVALLGRNGAGKSSLLRMIAGTMTPDSGRVISAGSISWPVGFAGSFHQDLTGVQNVRFIGRIYGVDTDELIDSVRSFAGLGHHFNLPVRSYSSGMRSRLAFGVSMGIDFDTYLVDEVTSVGDAAFKAKSMQVFGERMQGRSAVVVSHSMEMIKSMCQHGAVIENGQLTYYEDIQTAIDHHLAIVRAAQATGVALS</sequence>
<keyword evidence="4 6" id="KW-0067">ATP-binding</keyword>
<dbReference type="InterPro" id="IPR015860">
    <property type="entry name" value="ABC_transpr_TagH-like"/>
</dbReference>
<reference evidence="7" key="1">
    <citation type="submission" date="2016-11" db="EMBL/GenBank/DDBJ databases">
        <authorList>
            <person name="Varghese N."/>
            <person name="Submissions S."/>
        </authorList>
    </citation>
    <scope>NUCLEOTIDE SEQUENCE [LARGE SCALE GENOMIC DNA]</scope>
    <source>
        <strain evidence="7">DSM 28223</strain>
    </source>
</reference>
<evidence type="ECO:0000256" key="3">
    <source>
        <dbReference type="ARBA" id="ARBA00022741"/>
    </source>
</evidence>
<feature type="domain" description="ABC transporter" evidence="5">
    <location>
        <begin position="2"/>
        <end position="221"/>
    </location>
</feature>
<dbReference type="EMBL" id="FQWM01000011">
    <property type="protein sequence ID" value="SHH85206.1"/>
    <property type="molecule type" value="Genomic_DNA"/>
</dbReference>
<accession>A0A1M5WCH7</accession>
<dbReference type="Proteomes" id="UP000184211">
    <property type="component" value="Unassembled WGS sequence"/>
</dbReference>
<comment type="similarity">
    <text evidence="1">Belongs to the ABC transporter superfamily.</text>
</comment>
<dbReference type="Gene3D" id="3.40.50.300">
    <property type="entry name" value="P-loop containing nucleotide triphosphate hydrolases"/>
    <property type="match status" value="1"/>
</dbReference>
<keyword evidence="7" id="KW-1185">Reference proteome</keyword>
<dbReference type="GO" id="GO:0005524">
    <property type="term" value="F:ATP binding"/>
    <property type="evidence" value="ECO:0007669"/>
    <property type="project" value="UniProtKB-KW"/>
</dbReference>
<evidence type="ECO:0000256" key="1">
    <source>
        <dbReference type="ARBA" id="ARBA00005417"/>
    </source>
</evidence>
<dbReference type="PROSITE" id="PS50893">
    <property type="entry name" value="ABC_TRANSPORTER_2"/>
    <property type="match status" value="1"/>
</dbReference>
<evidence type="ECO:0000256" key="4">
    <source>
        <dbReference type="ARBA" id="ARBA00022840"/>
    </source>
</evidence>